<dbReference type="InterPro" id="IPR029016">
    <property type="entry name" value="GAF-like_dom_sf"/>
</dbReference>
<evidence type="ECO:0000256" key="7">
    <source>
        <dbReference type="ARBA" id="ARBA00023012"/>
    </source>
</evidence>
<dbReference type="Gene3D" id="3.30.565.10">
    <property type="entry name" value="Histidine kinase-like ATPase, C-terminal domain"/>
    <property type="match status" value="1"/>
</dbReference>
<dbReference type="PROSITE" id="PS50109">
    <property type="entry name" value="HIS_KIN"/>
    <property type="match status" value="1"/>
</dbReference>
<feature type="domain" description="PAS" evidence="11">
    <location>
        <begin position="283"/>
        <end position="357"/>
    </location>
</feature>
<dbReference type="Gene3D" id="3.30.450.20">
    <property type="entry name" value="PAS domain"/>
    <property type="match status" value="6"/>
</dbReference>
<feature type="domain" description="PAC" evidence="12">
    <location>
        <begin position="621"/>
        <end position="674"/>
    </location>
</feature>
<dbReference type="CDD" id="cd00082">
    <property type="entry name" value="HisKA"/>
    <property type="match status" value="1"/>
</dbReference>
<dbReference type="Pfam" id="PF08448">
    <property type="entry name" value="PAS_4"/>
    <property type="match status" value="1"/>
</dbReference>
<organism evidence="13 14">
    <name type="scientific">Oxynema aestuarii AP17</name>
    <dbReference type="NCBI Taxonomy" id="2064643"/>
    <lineage>
        <taxon>Bacteria</taxon>
        <taxon>Bacillati</taxon>
        <taxon>Cyanobacteriota</taxon>
        <taxon>Cyanophyceae</taxon>
        <taxon>Oscillatoriophycideae</taxon>
        <taxon>Oscillatoriales</taxon>
        <taxon>Oscillatoriaceae</taxon>
        <taxon>Oxynema</taxon>
        <taxon>Oxynema aestuarii</taxon>
    </lineage>
</organism>
<dbReference type="InterPro" id="IPR036097">
    <property type="entry name" value="HisK_dim/P_sf"/>
</dbReference>
<dbReference type="InterPro" id="IPR035965">
    <property type="entry name" value="PAS-like_dom_sf"/>
</dbReference>
<comment type="catalytic activity">
    <reaction evidence="1">
        <text>ATP + protein L-histidine = ADP + protein N-phospho-L-histidine.</text>
        <dbReference type="EC" id="2.7.13.3"/>
    </reaction>
</comment>
<dbReference type="SUPFAM" id="SSF55781">
    <property type="entry name" value="GAF domain-like"/>
    <property type="match status" value="1"/>
</dbReference>
<feature type="domain" description="Histidine kinase" evidence="10">
    <location>
        <begin position="1157"/>
        <end position="1420"/>
    </location>
</feature>
<dbReference type="NCBIfam" id="TIGR00229">
    <property type="entry name" value="sensory_box"/>
    <property type="match status" value="6"/>
</dbReference>
<feature type="domain" description="PAC" evidence="12">
    <location>
        <begin position="355"/>
        <end position="411"/>
    </location>
</feature>
<evidence type="ECO:0000256" key="1">
    <source>
        <dbReference type="ARBA" id="ARBA00000085"/>
    </source>
</evidence>
<dbReference type="SMART" id="SM00388">
    <property type="entry name" value="HisKA"/>
    <property type="match status" value="1"/>
</dbReference>
<dbReference type="RefSeq" id="WP_168570927.1">
    <property type="nucleotide sequence ID" value="NZ_CP051167.1"/>
</dbReference>
<feature type="domain" description="PAS" evidence="11">
    <location>
        <begin position="545"/>
        <end position="617"/>
    </location>
</feature>
<dbReference type="Pfam" id="PF01590">
    <property type="entry name" value="GAF"/>
    <property type="match status" value="1"/>
</dbReference>
<dbReference type="Proteomes" id="UP000500857">
    <property type="component" value="Chromosome"/>
</dbReference>
<dbReference type="InterPro" id="IPR004358">
    <property type="entry name" value="Sig_transdc_His_kin-like_C"/>
</dbReference>
<dbReference type="InterPro" id="IPR003661">
    <property type="entry name" value="HisK_dim/P_dom"/>
</dbReference>
<evidence type="ECO:0000256" key="2">
    <source>
        <dbReference type="ARBA" id="ARBA00006402"/>
    </source>
</evidence>
<feature type="coiled-coil region" evidence="8">
    <location>
        <begin position="1109"/>
        <end position="1148"/>
    </location>
</feature>
<keyword evidence="7" id="KW-0902">Two-component regulatory system</keyword>
<evidence type="ECO:0000259" key="10">
    <source>
        <dbReference type="PROSITE" id="PS50109"/>
    </source>
</evidence>
<evidence type="ECO:0000259" key="12">
    <source>
        <dbReference type="PROSITE" id="PS50113"/>
    </source>
</evidence>
<gene>
    <name evidence="13" type="ORF">HCG48_21070</name>
</gene>
<dbReference type="SUPFAM" id="SSF55874">
    <property type="entry name" value="ATPase domain of HSP90 chaperone/DNA topoisomerase II/histidine kinase"/>
    <property type="match status" value="1"/>
</dbReference>
<dbReference type="SUPFAM" id="SSF55785">
    <property type="entry name" value="PYP-like sensor domain (PAS domain)"/>
    <property type="match status" value="6"/>
</dbReference>
<dbReference type="InterPro" id="IPR000014">
    <property type="entry name" value="PAS"/>
</dbReference>
<evidence type="ECO:0000259" key="9">
    <source>
        <dbReference type="PROSITE" id="PS50046"/>
    </source>
</evidence>
<dbReference type="Pfam" id="PF02518">
    <property type="entry name" value="HATPase_c"/>
    <property type="match status" value="1"/>
</dbReference>
<evidence type="ECO:0000256" key="4">
    <source>
        <dbReference type="ARBA" id="ARBA00022553"/>
    </source>
</evidence>
<dbReference type="InterPro" id="IPR052162">
    <property type="entry name" value="Sensor_kinase/Photoreceptor"/>
</dbReference>
<dbReference type="SUPFAM" id="SSF47384">
    <property type="entry name" value="Homodimeric domain of signal transducing histidine kinase"/>
    <property type="match status" value="1"/>
</dbReference>
<dbReference type="EMBL" id="CP051167">
    <property type="protein sequence ID" value="QIZ72780.1"/>
    <property type="molecule type" value="Genomic_DNA"/>
</dbReference>
<dbReference type="EC" id="2.7.13.3" evidence="3"/>
<dbReference type="Gene3D" id="3.30.450.40">
    <property type="match status" value="1"/>
</dbReference>
<keyword evidence="6" id="KW-0418">Kinase</keyword>
<dbReference type="InterPro" id="IPR013656">
    <property type="entry name" value="PAS_4"/>
</dbReference>
<dbReference type="PROSITE" id="PS50046">
    <property type="entry name" value="PHYTOCHROME_2"/>
    <property type="match status" value="1"/>
</dbReference>
<proteinExistence type="inferred from homology"/>
<sequence length="1423" mass="162819">MTSSKETANPTIDVNVLLIDEHSSEQKAIATMLDRPYKNFQFTLWKCLTLSEAGFIITVEQFDIIFINLSGISETEIEAFSQCNCKNQGIPLVAIVDESQEEWAISLSESWLDEYIVKGRYDRDLLVRLIRWASCYHHLEHQTSRESNNKIFWQSYFNNPLVGFYKIRPNLGQIPGGEPWLDLNPSFCHWLNYSLGDLMFKSWDEFTHPEDVNQELEHLRQIYNSQKNIAIFNKRWLGKNGEIVHTRVCLSCSRDDHGEIEQLTATLVNISDRLRSEEILVEREQFLQSIYNGIEAAIAVVNVEENGEFRFLGINRMQEKLLGLRSREVEGKSPEDLFSPEIAKTVCERYKSCLRSVKQIVYEQSLLSEGEPSWWITNLTPLFDAENRIDRIISTSFNISDRKQAEEEVRASQHFIEQVAEANPNIIYIYDIEERRNVFINRNIAAMLGYNKAEIAAMGNTVLPTLMHPDDFARYPSYLEKIINGSDGEFFEIEYRMRSKSGTWYWLNSREVIFARTPDGNPKQILGTATNITELKHQAEELQIAGNRLQLALEGSNLGLWDWNLSTQEVYFDPYWKKMLGYEVEELQNSFETWEKLVHPDDLPPIRVRLMDYLENRLPSYNVEFRMKHKSGEWRWISCHGKIFDRDKNGKAVRMTGTHQDITDRKLAELELIKFQLAVESSSDAIGMADIEGNHYYHNQAFSDLYGYPTAAEFNAAGGPPIAFVDREIGKQVIETISSGRPWVGEVEQIARDGRKMQILLRANPIKDKQGNIVGLIGINTDITERKRVEEEKTELIQSLQQTTRHLQDAQRIAHIGNWELDIVSSEMMWSEELFRIFGLEPSSAVSFDDIINTRIHPDDRPALLTQIEQAIARGTCYNIDSRIIRNDGSIGYINSRGETLLDESGKAIKLMGTSIDITERKQAEESLKQQFVREQLTGAIANKIRQTLDLDAILNTTVFELQKVLKADRVLVYRIFPDETGCAIAEMTAPGIEKLLDRVFPEEVFPRDVYASYLQGRICAVGDRDAGGIVPCLVDFMVEIGVRAKLVVPIVQHQTLWGLLIAHDCSQPREWQTWEISLCKQLANQVAIGIQQSTLFKQAKSELVERKAAEYALRKSEARERAKAIELEQLVHQLKNTQAQLVQQEKMAGLGQMVAGIAHEINNPVNFIYGNLSHATDYTHDLLNLLELYRGSFPHPGSDILEEIEAIELDFLKEDFPNLLNSMREGANRIKGIVMSLRNFSRLDEAERKQADIHSGIDSTLMILHHRLKKQRERPEIEVIQEYGDLPLVECYPGQLNQVLMNVLTNAIDALEERMKSDCHLKPRICIQTRLGELKISDDRSENLPSVVIRIADNGNGITPQVQSHIFNPFFTTKEVGSGTGLGLSISYQIVVEKHRGKISCHSQVKQGTEFTIEIPMRYIGH</sequence>
<keyword evidence="5" id="KW-0808">Transferase</keyword>
<dbReference type="InterPro" id="IPR003594">
    <property type="entry name" value="HATPase_dom"/>
</dbReference>
<dbReference type="InterPro" id="IPR001610">
    <property type="entry name" value="PAC"/>
</dbReference>
<feature type="domain" description="PAC" evidence="12">
    <location>
        <begin position="878"/>
        <end position="930"/>
    </location>
</feature>
<dbReference type="KEGG" id="oxy:HCG48_21070"/>
<evidence type="ECO:0000256" key="8">
    <source>
        <dbReference type="SAM" id="Coils"/>
    </source>
</evidence>
<dbReference type="Pfam" id="PF08447">
    <property type="entry name" value="PAS_3"/>
    <property type="match status" value="4"/>
</dbReference>
<dbReference type="InterPro" id="IPR013655">
    <property type="entry name" value="PAS_fold_3"/>
</dbReference>
<name>A0A6H1U3Q1_9CYAN</name>
<feature type="domain" description="PAS" evidence="11">
    <location>
        <begin position="828"/>
        <end position="875"/>
    </location>
</feature>
<dbReference type="Gene3D" id="2.10.70.100">
    <property type="match status" value="1"/>
</dbReference>
<evidence type="ECO:0000256" key="3">
    <source>
        <dbReference type="ARBA" id="ARBA00012438"/>
    </source>
</evidence>
<feature type="domain" description="PAC" evidence="12">
    <location>
        <begin position="743"/>
        <end position="795"/>
    </location>
</feature>
<dbReference type="SMART" id="SM00086">
    <property type="entry name" value="PAC"/>
    <property type="match status" value="6"/>
</dbReference>
<accession>A0A6H1U3Q1</accession>
<feature type="domain" description="PAS" evidence="11">
    <location>
        <begin position="412"/>
        <end position="486"/>
    </location>
</feature>
<evidence type="ECO:0000256" key="6">
    <source>
        <dbReference type="ARBA" id="ARBA00022777"/>
    </source>
</evidence>
<dbReference type="Gene3D" id="1.10.287.130">
    <property type="match status" value="1"/>
</dbReference>
<dbReference type="InterPro" id="IPR016132">
    <property type="entry name" value="Phyto_chromo_attachment"/>
</dbReference>
<dbReference type="SMART" id="SM00091">
    <property type="entry name" value="PAS"/>
    <property type="match status" value="6"/>
</dbReference>
<evidence type="ECO:0000259" key="11">
    <source>
        <dbReference type="PROSITE" id="PS50112"/>
    </source>
</evidence>
<dbReference type="InterPro" id="IPR003018">
    <property type="entry name" value="GAF"/>
</dbReference>
<dbReference type="InterPro" id="IPR011006">
    <property type="entry name" value="CheY-like_superfamily"/>
</dbReference>
<evidence type="ECO:0000313" key="13">
    <source>
        <dbReference type="EMBL" id="QIZ72780.1"/>
    </source>
</evidence>
<protein>
    <recommendedName>
        <fullName evidence="3">histidine kinase</fullName>
        <ecNumber evidence="3">2.7.13.3</ecNumber>
    </recommendedName>
</protein>
<feature type="domain" description="PAC" evidence="12">
    <location>
        <begin position="491"/>
        <end position="544"/>
    </location>
</feature>
<keyword evidence="8" id="KW-0175">Coiled coil</keyword>
<dbReference type="Pfam" id="PF13426">
    <property type="entry name" value="PAS_9"/>
    <property type="match status" value="1"/>
</dbReference>
<dbReference type="PROSITE" id="PS50113">
    <property type="entry name" value="PAC"/>
    <property type="match status" value="5"/>
</dbReference>
<dbReference type="InterPro" id="IPR005467">
    <property type="entry name" value="His_kinase_dom"/>
</dbReference>
<dbReference type="CDD" id="cd00130">
    <property type="entry name" value="PAS"/>
    <property type="match status" value="6"/>
</dbReference>
<dbReference type="InterPro" id="IPR036890">
    <property type="entry name" value="HATPase_C_sf"/>
</dbReference>
<evidence type="ECO:0000256" key="5">
    <source>
        <dbReference type="ARBA" id="ARBA00022679"/>
    </source>
</evidence>
<keyword evidence="14" id="KW-1185">Reference proteome</keyword>
<evidence type="ECO:0000313" key="14">
    <source>
        <dbReference type="Proteomes" id="UP000500857"/>
    </source>
</evidence>
<dbReference type="Gene3D" id="3.40.50.2300">
    <property type="match status" value="1"/>
</dbReference>
<dbReference type="SUPFAM" id="SSF52172">
    <property type="entry name" value="CheY-like"/>
    <property type="match status" value="1"/>
</dbReference>
<keyword evidence="4" id="KW-0597">Phosphoprotein</keyword>
<dbReference type="InterPro" id="IPR000700">
    <property type="entry name" value="PAS-assoc_C"/>
</dbReference>
<dbReference type="SMART" id="SM00065">
    <property type="entry name" value="GAF"/>
    <property type="match status" value="1"/>
</dbReference>
<feature type="domain" description="Phytochrome chromophore attachment site" evidence="9">
    <location>
        <begin position="950"/>
        <end position="1086"/>
    </location>
</feature>
<dbReference type="SMART" id="SM00387">
    <property type="entry name" value="HATPase_c"/>
    <property type="match status" value="1"/>
</dbReference>
<dbReference type="PANTHER" id="PTHR43304:SF1">
    <property type="entry name" value="PAC DOMAIN-CONTAINING PROTEIN"/>
    <property type="match status" value="1"/>
</dbReference>
<dbReference type="GO" id="GO:0000155">
    <property type="term" value="F:phosphorelay sensor kinase activity"/>
    <property type="evidence" value="ECO:0007669"/>
    <property type="project" value="InterPro"/>
</dbReference>
<dbReference type="PANTHER" id="PTHR43304">
    <property type="entry name" value="PHYTOCHROME-LIKE PROTEIN CPH1"/>
    <property type="match status" value="1"/>
</dbReference>
<dbReference type="PRINTS" id="PR00344">
    <property type="entry name" value="BCTRLSENSOR"/>
</dbReference>
<reference evidence="13 14" key="1">
    <citation type="submission" date="2020-04" db="EMBL/GenBank/DDBJ databases">
        <authorList>
            <person name="Basu S."/>
            <person name="Maruthanayagam V."/>
            <person name="Chakraborty S."/>
            <person name="Pramanik A."/>
            <person name="Mukherjee J."/>
            <person name="Brink B."/>
        </authorList>
    </citation>
    <scope>NUCLEOTIDE SEQUENCE [LARGE SCALE GENOMIC DNA]</scope>
    <source>
        <strain evidence="13 14">AP17</strain>
    </source>
</reference>
<dbReference type="PROSITE" id="PS50112">
    <property type="entry name" value="PAS"/>
    <property type="match status" value="4"/>
</dbReference>
<comment type="similarity">
    <text evidence="2">In the N-terminal section; belongs to the phytochrome family.</text>
</comment>